<dbReference type="Proteomes" id="UP000789366">
    <property type="component" value="Unassembled WGS sequence"/>
</dbReference>
<name>A0ACA9NB40_9GLOM</name>
<sequence>MKEITQYREKFDEYTLKEMRKFNLTPSQQFQSFVINTSNGTLNLETALRLEQINSAERFTSRTKGHLARWTSACQKIFNITKLNPKNIYYTAGNFYFYIYNSKAIYIAEIITVFKKYGTSYRQAEYLDGLNANRIHAILYKQDLLNLYEFNHILDSLKIQFAVEEYSFRFFSFLGKVEVK</sequence>
<feature type="non-terminal residue" evidence="1">
    <location>
        <position position="180"/>
    </location>
</feature>
<evidence type="ECO:0000313" key="2">
    <source>
        <dbReference type="Proteomes" id="UP000789366"/>
    </source>
</evidence>
<proteinExistence type="predicted"/>
<gene>
    <name evidence="1" type="ORF">SPELUC_LOCUS8652</name>
</gene>
<evidence type="ECO:0000313" key="1">
    <source>
        <dbReference type="EMBL" id="CAG8643378.1"/>
    </source>
</evidence>
<keyword evidence="2" id="KW-1185">Reference proteome</keyword>
<dbReference type="EMBL" id="CAJVPW010013270">
    <property type="protein sequence ID" value="CAG8643378.1"/>
    <property type="molecule type" value="Genomic_DNA"/>
</dbReference>
<comment type="caution">
    <text evidence="1">The sequence shown here is derived from an EMBL/GenBank/DDBJ whole genome shotgun (WGS) entry which is preliminary data.</text>
</comment>
<protein>
    <submittedName>
        <fullName evidence="1">2634_t:CDS:1</fullName>
    </submittedName>
</protein>
<organism evidence="1 2">
    <name type="scientific">Cetraspora pellucida</name>
    <dbReference type="NCBI Taxonomy" id="1433469"/>
    <lineage>
        <taxon>Eukaryota</taxon>
        <taxon>Fungi</taxon>
        <taxon>Fungi incertae sedis</taxon>
        <taxon>Mucoromycota</taxon>
        <taxon>Glomeromycotina</taxon>
        <taxon>Glomeromycetes</taxon>
        <taxon>Diversisporales</taxon>
        <taxon>Gigasporaceae</taxon>
        <taxon>Cetraspora</taxon>
    </lineage>
</organism>
<reference evidence="1" key="1">
    <citation type="submission" date="2021-06" db="EMBL/GenBank/DDBJ databases">
        <authorList>
            <person name="Kallberg Y."/>
            <person name="Tangrot J."/>
            <person name="Rosling A."/>
        </authorList>
    </citation>
    <scope>NUCLEOTIDE SEQUENCE</scope>
    <source>
        <strain evidence="1">28 12/20/2015</strain>
    </source>
</reference>
<accession>A0ACA9NB40</accession>